<dbReference type="PANTHER" id="PTHR43761:SF1">
    <property type="entry name" value="D-ISOMER SPECIFIC 2-HYDROXYACID DEHYDROGENASE CATALYTIC DOMAIN-CONTAINING PROTEIN-RELATED"/>
    <property type="match status" value="1"/>
</dbReference>
<keyword evidence="2 4" id="KW-0560">Oxidoreductase</keyword>
<dbReference type="InterPro" id="IPR036291">
    <property type="entry name" value="NAD(P)-bd_dom_sf"/>
</dbReference>
<comment type="caution">
    <text evidence="7">The sequence shown here is derived from an EMBL/GenBank/DDBJ whole genome shotgun (WGS) entry which is preliminary data.</text>
</comment>
<dbReference type="SUPFAM" id="SSF52283">
    <property type="entry name" value="Formate/glycerate dehydrogenase catalytic domain-like"/>
    <property type="match status" value="1"/>
</dbReference>
<dbReference type="CDD" id="cd12162">
    <property type="entry name" value="2-Hacid_dh_4"/>
    <property type="match status" value="1"/>
</dbReference>
<feature type="domain" description="D-isomer specific 2-hydroxyacid dehydrogenase NAD-binding" evidence="6">
    <location>
        <begin position="126"/>
        <end position="304"/>
    </location>
</feature>
<dbReference type="Gene3D" id="3.40.50.720">
    <property type="entry name" value="NAD(P)-binding Rossmann-like Domain"/>
    <property type="match status" value="2"/>
</dbReference>
<evidence type="ECO:0000256" key="2">
    <source>
        <dbReference type="ARBA" id="ARBA00023002"/>
    </source>
</evidence>
<dbReference type="NCBIfam" id="NF005069">
    <property type="entry name" value="PRK06487.1"/>
    <property type="match status" value="1"/>
</dbReference>
<comment type="similarity">
    <text evidence="1 4">Belongs to the D-isomer specific 2-hydroxyacid dehydrogenase family.</text>
</comment>
<evidence type="ECO:0000256" key="1">
    <source>
        <dbReference type="ARBA" id="ARBA00005854"/>
    </source>
</evidence>
<evidence type="ECO:0000259" key="6">
    <source>
        <dbReference type="Pfam" id="PF02826"/>
    </source>
</evidence>
<keyword evidence="3" id="KW-0520">NAD</keyword>
<dbReference type="Proteomes" id="UP000018440">
    <property type="component" value="Unassembled WGS sequence"/>
</dbReference>
<dbReference type="HOGENOM" id="CLU_019796_1_3_6"/>
<evidence type="ECO:0000313" key="8">
    <source>
        <dbReference type="Proteomes" id="UP000018440"/>
    </source>
</evidence>
<dbReference type="Pfam" id="PF00389">
    <property type="entry name" value="2-Hacid_dh"/>
    <property type="match status" value="1"/>
</dbReference>
<dbReference type="PROSITE" id="PS00671">
    <property type="entry name" value="D_2_HYDROXYACID_DH_3"/>
    <property type="match status" value="1"/>
</dbReference>
<dbReference type="GO" id="GO:0051287">
    <property type="term" value="F:NAD binding"/>
    <property type="evidence" value="ECO:0007669"/>
    <property type="project" value="InterPro"/>
</dbReference>
<dbReference type="InterPro" id="IPR050418">
    <property type="entry name" value="D-iso_2-hydroxyacid_DH_PdxB"/>
</dbReference>
<dbReference type="PANTHER" id="PTHR43761">
    <property type="entry name" value="D-ISOMER SPECIFIC 2-HYDROXYACID DEHYDROGENASE FAMILY PROTEIN (AFU_ORTHOLOGUE AFUA_1G13630)"/>
    <property type="match status" value="1"/>
</dbReference>
<gene>
    <name evidence="7" type="ORF">F955_00518</name>
</gene>
<organism evidence="7 8">
    <name type="scientific">Acinetobacter schindleri CIP 107287</name>
    <dbReference type="NCBI Taxonomy" id="1217988"/>
    <lineage>
        <taxon>Bacteria</taxon>
        <taxon>Pseudomonadati</taxon>
        <taxon>Pseudomonadota</taxon>
        <taxon>Gammaproteobacteria</taxon>
        <taxon>Moraxellales</taxon>
        <taxon>Moraxellaceae</taxon>
        <taxon>Acinetobacter</taxon>
    </lineage>
</organism>
<dbReference type="GO" id="GO:0016616">
    <property type="term" value="F:oxidoreductase activity, acting on the CH-OH group of donors, NAD or NADP as acceptor"/>
    <property type="evidence" value="ECO:0007669"/>
    <property type="project" value="InterPro"/>
</dbReference>
<dbReference type="PATRIC" id="fig|1217988.3.peg.496"/>
<evidence type="ECO:0000259" key="5">
    <source>
        <dbReference type="Pfam" id="PF00389"/>
    </source>
</evidence>
<protein>
    <recommendedName>
        <fullName evidence="9">Glycerate dehydrogenase</fullName>
    </recommendedName>
</protein>
<sequence length="335" mass="36258">MTCFKWQDKLSNRIEGQAVKAVYLDYASLDQQDLDFQALHGVFDELTLYPATSVAELLPRVQDVDVIITNKVMVNAETIQQCPQLKLILISATGTNNVDLAAAKARNIVVCNCQAYGTSAVAQHTLMLMLNLATSFLPYQQKLQQGEWQKATQFCLLDAPIVELSGKTLGIVGYGELGKAVAKLAEAFGMNVMIGSLPNRPGDASRVPFAELLPQVDFLSLHCPLTEDTHNLISHAELEAMKSSAFLINCARGGIVDEAALAQALRAGKIAGAATDVLTIEPPKEGNILLDPGIPNLIVTPHNAWGSVDARQRIVDQMVENVKAFQAGQPIRQVN</sequence>
<reference evidence="7 8" key="1">
    <citation type="submission" date="2013-02" db="EMBL/GenBank/DDBJ databases">
        <title>The Genome Sequence of Acinetobacter schindleri CIP 107287.</title>
        <authorList>
            <consortium name="The Broad Institute Genome Sequencing Platform"/>
            <consortium name="The Broad Institute Genome Sequencing Center for Infectious Disease"/>
            <person name="Cerqueira G."/>
            <person name="Feldgarden M."/>
            <person name="Courvalin P."/>
            <person name="Perichon B."/>
            <person name="Grillot-Courvalin C."/>
            <person name="Clermont D."/>
            <person name="Rocha E."/>
            <person name="Yoon E.-J."/>
            <person name="Nemec A."/>
            <person name="Walker B."/>
            <person name="Young S.K."/>
            <person name="Zeng Q."/>
            <person name="Gargeya S."/>
            <person name="Fitzgerald M."/>
            <person name="Haas B."/>
            <person name="Abouelleil A."/>
            <person name="Alvarado L."/>
            <person name="Arachchi H.M."/>
            <person name="Berlin A.M."/>
            <person name="Chapman S.B."/>
            <person name="Dewar J."/>
            <person name="Goldberg J."/>
            <person name="Griggs A."/>
            <person name="Gujja S."/>
            <person name="Hansen M."/>
            <person name="Howarth C."/>
            <person name="Imamovic A."/>
            <person name="Larimer J."/>
            <person name="McCowan C."/>
            <person name="Murphy C."/>
            <person name="Neiman D."/>
            <person name="Pearson M."/>
            <person name="Priest M."/>
            <person name="Roberts A."/>
            <person name="Saif S."/>
            <person name="Shea T."/>
            <person name="Sisk P."/>
            <person name="Sykes S."/>
            <person name="Wortman J."/>
            <person name="Nusbaum C."/>
            <person name="Birren B."/>
        </authorList>
    </citation>
    <scope>NUCLEOTIDE SEQUENCE [LARGE SCALE GENOMIC DNA]</scope>
    <source>
        <strain evidence="7 8">CIP 107287</strain>
    </source>
</reference>
<name>N9AND7_9GAMM</name>
<evidence type="ECO:0008006" key="9">
    <source>
        <dbReference type="Google" id="ProtNLM"/>
    </source>
</evidence>
<evidence type="ECO:0000256" key="4">
    <source>
        <dbReference type="RuleBase" id="RU003719"/>
    </source>
</evidence>
<feature type="domain" description="D-isomer specific 2-hydroxyacid dehydrogenase catalytic" evidence="5">
    <location>
        <begin position="42"/>
        <end position="333"/>
    </location>
</feature>
<accession>N9AND7</accession>
<dbReference type="EMBL" id="APPQ01000019">
    <property type="protein sequence ID" value="ENV45523.1"/>
    <property type="molecule type" value="Genomic_DNA"/>
</dbReference>
<dbReference type="AlphaFoldDB" id="N9AND7"/>
<evidence type="ECO:0000313" key="7">
    <source>
        <dbReference type="EMBL" id="ENV45523.1"/>
    </source>
</evidence>
<dbReference type="InterPro" id="IPR006139">
    <property type="entry name" value="D-isomer_2_OHA_DH_cat_dom"/>
</dbReference>
<proteinExistence type="inferred from homology"/>
<dbReference type="Pfam" id="PF02826">
    <property type="entry name" value="2-Hacid_dh_C"/>
    <property type="match status" value="1"/>
</dbReference>
<dbReference type="InterPro" id="IPR006140">
    <property type="entry name" value="D-isomer_DH_NAD-bd"/>
</dbReference>
<dbReference type="SUPFAM" id="SSF51735">
    <property type="entry name" value="NAD(P)-binding Rossmann-fold domains"/>
    <property type="match status" value="1"/>
</dbReference>
<dbReference type="InterPro" id="IPR029753">
    <property type="entry name" value="D-isomer_DH_CS"/>
</dbReference>
<evidence type="ECO:0000256" key="3">
    <source>
        <dbReference type="ARBA" id="ARBA00023027"/>
    </source>
</evidence>